<name>A0A0A8YPA6_ARUDO</name>
<accession>A0A0A8YPA6</accession>
<evidence type="ECO:0000313" key="1">
    <source>
        <dbReference type="EMBL" id="JAD28036.1"/>
    </source>
</evidence>
<dbReference type="AlphaFoldDB" id="A0A0A8YPA6"/>
<organism evidence="1">
    <name type="scientific">Arundo donax</name>
    <name type="common">Giant reed</name>
    <name type="synonym">Donax arundinaceus</name>
    <dbReference type="NCBI Taxonomy" id="35708"/>
    <lineage>
        <taxon>Eukaryota</taxon>
        <taxon>Viridiplantae</taxon>
        <taxon>Streptophyta</taxon>
        <taxon>Embryophyta</taxon>
        <taxon>Tracheophyta</taxon>
        <taxon>Spermatophyta</taxon>
        <taxon>Magnoliopsida</taxon>
        <taxon>Liliopsida</taxon>
        <taxon>Poales</taxon>
        <taxon>Poaceae</taxon>
        <taxon>PACMAD clade</taxon>
        <taxon>Arundinoideae</taxon>
        <taxon>Arundineae</taxon>
        <taxon>Arundo</taxon>
    </lineage>
</organism>
<protein>
    <submittedName>
        <fullName evidence="1">Uncharacterized protein</fullName>
    </submittedName>
</protein>
<sequence>MNLFRSYKDPIHVSTYSMYHGGKVLFCRILAFKILANDVQDTYQVEQNPKTCSCWIGIYTYMSHQPAEATMKC</sequence>
<proteinExistence type="predicted"/>
<dbReference type="EMBL" id="GBRH01269859">
    <property type="protein sequence ID" value="JAD28036.1"/>
    <property type="molecule type" value="Transcribed_RNA"/>
</dbReference>
<reference evidence="1" key="1">
    <citation type="submission" date="2014-09" db="EMBL/GenBank/DDBJ databases">
        <authorList>
            <person name="Magalhaes I.L.F."/>
            <person name="Oliveira U."/>
            <person name="Santos F.R."/>
            <person name="Vidigal T.H.D.A."/>
            <person name="Brescovit A.D."/>
            <person name="Santos A.J."/>
        </authorList>
    </citation>
    <scope>NUCLEOTIDE SEQUENCE</scope>
    <source>
        <tissue evidence="1">Shoot tissue taken approximately 20 cm above the soil surface</tissue>
    </source>
</reference>
<reference evidence="1" key="2">
    <citation type="journal article" date="2015" name="Data Brief">
        <title>Shoot transcriptome of the giant reed, Arundo donax.</title>
        <authorList>
            <person name="Barrero R.A."/>
            <person name="Guerrero F.D."/>
            <person name="Moolhuijzen P."/>
            <person name="Goolsby J.A."/>
            <person name="Tidwell J."/>
            <person name="Bellgard S.E."/>
            <person name="Bellgard M.I."/>
        </authorList>
    </citation>
    <scope>NUCLEOTIDE SEQUENCE</scope>
    <source>
        <tissue evidence="1">Shoot tissue taken approximately 20 cm above the soil surface</tissue>
    </source>
</reference>